<name>A0A844W8D8_9RHOB</name>
<feature type="binding site" evidence="13">
    <location>
        <position position="278"/>
    </location>
    <ligand>
        <name>Mg(2+)</name>
        <dbReference type="ChEBI" id="CHEBI:18420"/>
        <label>1</label>
    </ligand>
</feature>
<dbReference type="EMBL" id="WNXQ01000002">
    <property type="protein sequence ID" value="MWB77043.1"/>
    <property type="molecule type" value="Genomic_DNA"/>
</dbReference>
<dbReference type="InterPro" id="IPR015797">
    <property type="entry name" value="NUDIX_hydrolase-like_dom_sf"/>
</dbReference>
<evidence type="ECO:0000256" key="10">
    <source>
        <dbReference type="ARBA" id="ARBA00030308"/>
    </source>
</evidence>
<dbReference type="GO" id="GO:0019693">
    <property type="term" value="P:ribose phosphate metabolic process"/>
    <property type="evidence" value="ECO:0007669"/>
    <property type="project" value="TreeGrafter"/>
</dbReference>
<dbReference type="PROSITE" id="PS51462">
    <property type="entry name" value="NUDIX"/>
    <property type="match status" value="1"/>
</dbReference>
<evidence type="ECO:0000256" key="11">
    <source>
        <dbReference type="ARBA" id="ARBA00033056"/>
    </source>
</evidence>
<accession>A0A844W8D8</accession>
<keyword evidence="7 13" id="KW-0460">Magnesium</keyword>
<feature type="binding site" evidence="13">
    <location>
        <position position="258"/>
    </location>
    <ligand>
        <name>Mg(2+)</name>
        <dbReference type="ChEBI" id="CHEBI:18420"/>
        <label>1</label>
    </ligand>
</feature>
<comment type="catalytic activity">
    <reaction evidence="12">
        <text>ADP-D-ribose + H2O = D-ribose 5-phosphate + AMP + 2 H(+)</text>
        <dbReference type="Rhea" id="RHEA:10412"/>
        <dbReference type="ChEBI" id="CHEBI:15377"/>
        <dbReference type="ChEBI" id="CHEBI:15378"/>
        <dbReference type="ChEBI" id="CHEBI:57967"/>
        <dbReference type="ChEBI" id="CHEBI:78346"/>
        <dbReference type="ChEBI" id="CHEBI:456215"/>
        <dbReference type="EC" id="3.6.1.13"/>
    </reaction>
</comment>
<dbReference type="InterPro" id="IPR000086">
    <property type="entry name" value="NUDIX_hydrolase_dom"/>
</dbReference>
<gene>
    <name evidence="16" type="ORF">GLS40_03265</name>
</gene>
<sequence length="371" mass="40871">MPSVFVYGTLRHAPLLAIVTGELPATTPARLAGHAVVQARGEDYPLLVPRPGAVATGLLVEMSDEGFARADWYETAFGYACRPCELQTDAGARTALVWLPQEAPQADDGPWSLERWQPGWAALSEIAASEAMSFFGRLTPAELGFSFTMMQMRADAHLRSHDKPRPRVTSDMTSDRVELLSSRADHIGYFTTRVDTLRHPTFAGGMSAVLKRETFIAGDAAIVLPYDPVRDRVLLVEQFRMGPYARGSRYPWMLEPVAGRVDPGETPETCARREAVEEAGLDLRDLLHVGDFYPSPGCITEYFHTYVGLCDLPDSIPGTHGVDAEGEDIRTRLLPFEAAMDLIPAGEADNGPLFLLLTWLSRERPRLRGMA</sequence>
<dbReference type="Gene3D" id="3.90.79.10">
    <property type="entry name" value="Nucleoside Triphosphate Pyrophosphohydrolase"/>
    <property type="match status" value="1"/>
</dbReference>
<feature type="binding site" evidence="13">
    <location>
        <position position="327"/>
    </location>
    <ligand>
        <name>Mg(2+)</name>
        <dbReference type="ChEBI" id="CHEBI:18420"/>
        <label>1</label>
    </ligand>
</feature>
<evidence type="ECO:0000256" key="4">
    <source>
        <dbReference type="ARBA" id="ARBA00013297"/>
    </source>
</evidence>
<evidence type="ECO:0000256" key="6">
    <source>
        <dbReference type="ARBA" id="ARBA00022801"/>
    </source>
</evidence>
<dbReference type="NCBIfam" id="TIGR00052">
    <property type="entry name" value="nudix-type nucleoside diphosphatase, YffH/AdpP family"/>
    <property type="match status" value="1"/>
</dbReference>
<evidence type="ECO:0000256" key="14">
    <source>
        <dbReference type="PIRSR" id="PIRSR604385-3"/>
    </source>
</evidence>
<dbReference type="SUPFAM" id="SSF55811">
    <property type="entry name" value="Nudix"/>
    <property type="match status" value="1"/>
</dbReference>
<dbReference type="CDD" id="cd06661">
    <property type="entry name" value="GGCT_like"/>
    <property type="match status" value="1"/>
</dbReference>
<dbReference type="GO" id="GO:0047631">
    <property type="term" value="F:ADP-ribose diphosphatase activity"/>
    <property type="evidence" value="ECO:0007669"/>
    <property type="project" value="UniProtKB-EC"/>
</dbReference>
<keyword evidence="17" id="KW-1185">Reference proteome</keyword>
<dbReference type="PROSITE" id="PS00893">
    <property type="entry name" value="NUDIX_BOX"/>
    <property type="match status" value="1"/>
</dbReference>
<evidence type="ECO:0000256" key="5">
    <source>
        <dbReference type="ARBA" id="ARBA00022723"/>
    </source>
</evidence>
<evidence type="ECO:0000256" key="3">
    <source>
        <dbReference type="ARBA" id="ARBA00012453"/>
    </source>
</evidence>
<dbReference type="Pfam" id="PF06094">
    <property type="entry name" value="GGACT"/>
    <property type="match status" value="1"/>
</dbReference>
<dbReference type="GO" id="GO:0005829">
    <property type="term" value="C:cytosol"/>
    <property type="evidence" value="ECO:0007669"/>
    <property type="project" value="TreeGrafter"/>
</dbReference>
<comment type="similarity">
    <text evidence="2">Belongs to the Nudix hydrolase family. NudF subfamily.</text>
</comment>
<evidence type="ECO:0000256" key="2">
    <source>
        <dbReference type="ARBA" id="ARBA00007482"/>
    </source>
</evidence>
<keyword evidence="6" id="KW-0378">Hydrolase</keyword>
<proteinExistence type="inferred from homology"/>
<evidence type="ECO:0000313" key="16">
    <source>
        <dbReference type="EMBL" id="MWB77043.1"/>
    </source>
</evidence>
<protein>
    <recommendedName>
        <fullName evidence="4">ADP-ribose pyrophosphatase</fullName>
        <ecNumber evidence="3">3.6.1.13</ecNumber>
    </recommendedName>
    <alternativeName>
        <fullName evidence="9">ADP-ribose diphosphatase</fullName>
    </alternativeName>
    <alternativeName>
        <fullName evidence="11">ADP-ribose phosphohydrolase</fullName>
    </alternativeName>
    <alternativeName>
        <fullName evidence="10">Adenosine diphosphoribose pyrophosphatase</fullName>
    </alternativeName>
</protein>
<keyword evidence="5 13" id="KW-0479">Metal-binding</keyword>
<dbReference type="GO" id="GO:0006753">
    <property type="term" value="P:nucleoside phosphate metabolic process"/>
    <property type="evidence" value="ECO:0007669"/>
    <property type="project" value="TreeGrafter"/>
</dbReference>
<dbReference type="InterPro" id="IPR036568">
    <property type="entry name" value="GGCT-like_sf"/>
</dbReference>
<dbReference type="PANTHER" id="PTHR11839">
    <property type="entry name" value="UDP/ADP-SUGAR PYROPHOSPHATASE"/>
    <property type="match status" value="1"/>
</dbReference>
<comment type="function">
    <text evidence="8">Acts on ADP-mannose and ADP-glucose as well as ADP-ribose. Prevents glycogen biosynthesis. The reaction catalyzed by this enzyme is a limiting step of the gluconeogenic process.</text>
</comment>
<feature type="short sequence motif" description="Nudix box" evidence="14">
    <location>
        <begin position="259"/>
        <end position="281"/>
    </location>
</feature>
<dbReference type="Gene3D" id="3.10.490.10">
    <property type="entry name" value="Gamma-glutamyl cyclotransferase-like"/>
    <property type="match status" value="1"/>
</dbReference>
<dbReference type="AlphaFoldDB" id="A0A844W8D8"/>
<evidence type="ECO:0000256" key="1">
    <source>
        <dbReference type="ARBA" id="ARBA00001946"/>
    </source>
</evidence>
<feature type="domain" description="Nudix hydrolase" evidence="15">
    <location>
        <begin position="216"/>
        <end position="356"/>
    </location>
</feature>
<dbReference type="PANTHER" id="PTHR11839:SF5">
    <property type="entry name" value="ADP-RIBOSE PYROPHOSPHATASE"/>
    <property type="match status" value="1"/>
</dbReference>
<dbReference type="EC" id="3.6.1.13" evidence="3"/>
<dbReference type="Proteomes" id="UP000443843">
    <property type="component" value="Unassembled WGS sequence"/>
</dbReference>
<dbReference type="Pfam" id="PF00293">
    <property type="entry name" value="NUDIX"/>
    <property type="match status" value="1"/>
</dbReference>
<organism evidence="16 17">
    <name type="scientific">Pseudooceanicola pacificus</name>
    <dbReference type="NCBI Taxonomy" id="2676438"/>
    <lineage>
        <taxon>Bacteria</taxon>
        <taxon>Pseudomonadati</taxon>
        <taxon>Pseudomonadota</taxon>
        <taxon>Alphaproteobacteria</taxon>
        <taxon>Rhodobacterales</taxon>
        <taxon>Paracoccaceae</taxon>
        <taxon>Pseudooceanicola</taxon>
    </lineage>
</organism>
<dbReference type="GO" id="GO:0046872">
    <property type="term" value="F:metal ion binding"/>
    <property type="evidence" value="ECO:0007669"/>
    <property type="project" value="UniProtKB-KW"/>
</dbReference>
<evidence type="ECO:0000259" key="15">
    <source>
        <dbReference type="PROSITE" id="PS51462"/>
    </source>
</evidence>
<dbReference type="InterPro" id="IPR009288">
    <property type="entry name" value="AIG2-like_dom"/>
</dbReference>
<feature type="binding site" evidence="13">
    <location>
        <position position="274"/>
    </location>
    <ligand>
        <name>Mg(2+)</name>
        <dbReference type="ChEBI" id="CHEBI:18420"/>
        <label>1</label>
    </ligand>
</feature>
<dbReference type="CDD" id="cd24155">
    <property type="entry name" value="NUDIX_ADPRase"/>
    <property type="match status" value="1"/>
</dbReference>
<comment type="cofactor">
    <cofactor evidence="1 13">
        <name>Mg(2+)</name>
        <dbReference type="ChEBI" id="CHEBI:18420"/>
    </cofactor>
</comment>
<evidence type="ECO:0000313" key="17">
    <source>
        <dbReference type="Proteomes" id="UP000443843"/>
    </source>
</evidence>
<dbReference type="InterPro" id="IPR020084">
    <property type="entry name" value="NUDIX_hydrolase_CS"/>
</dbReference>
<evidence type="ECO:0000256" key="8">
    <source>
        <dbReference type="ARBA" id="ARBA00025164"/>
    </source>
</evidence>
<evidence type="ECO:0000256" key="9">
    <source>
        <dbReference type="ARBA" id="ARBA00030162"/>
    </source>
</evidence>
<dbReference type="GO" id="GO:0019144">
    <property type="term" value="F:ADP-sugar diphosphatase activity"/>
    <property type="evidence" value="ECO:0007669"/>
    <property type="project" value="TreeGrafter"/>
</dbReference>
<reference evidence="16 17" key="1">
    <citation type="submission" date="2019-11" db="EMBL/GenBank/DDBJ databases">
        <title>Pseudooceanicola pacifica sp. nov., isolated from deep-sea sediment of the Pacific Ocean.</title>
        <authorList>
            <person name="Lyu L."/>
        </authorList>
    </citation>
    <scope>NUCLEOTIDE SEQUENCE [LARGE SCALE GENOMIC DNA]</scope>
    <source>
        <strain evidence="16 17">216_PA32_1</strain>
    </source>
</reference>
<evidence type="ECO:0000256" key="7">
    <source>
        <dbReference type="ARBA" id="ARBA00022842"/>
    </source>
</evidence>
<evidence type="ECO:0000256" key="12">
    <source>
        <dbReference type="ARBA" id="ARBA00049546"/>
    </source>
</evidence>
<evidence type="ECO:0000256" key="13">
    <source>
        <dbReference type="PIRSR" id="PIRSR604385-2"/>
    </source>
</evidence>
<dbReference type="InterPro" id="IPR013024">
    <property type="entry name" value="GGCT-like"/>
</dbReference>
<dbReference type="RefSeq" id="WP_160381205.1">
    <property type="nucleotide sequence ID" value="NZ_WNXQ01000002.1"/>
</dbReference>
<dbReference type="InterPro" id="IPR004385">
    <property type="entry name" value="NDP_pyrophosphatase"/>
</dbReference>
<dbReference type="SUPFAM" id="SSF110857">
    <property type="entry name" value="Gamma-glutamyl cyclotransferase-like"/>
    <property type="match status" value="1"/>
</dbReference>
<comment type="caution">
    <text evidence="16">The sequence shown here is derived from an EMBL/GenBank/DDBJ whole genome shotgun (WGS) entry which is preliminary data.</text>
</comment>